<sequence length="651" mass="69610">MKKISLLAASIALVLSGCGGSDDAAPEVSFTVKAIDGYLVNAEVYAGEQCDTLIGTTDVEGNIKVPAKHKGEALCVKAIEGKTLDSSRGLVTKTFELKAPADSAVVSPMTNLVVAKMADGVTTQADAEAAVVEQFTALGTTSEQLFGDYIADAAKGDKTAQGITVIGETLVDEAVQDDVLEQLIDIVADKVESSDDDLEDFDPVISGGVVTENHRPAIALTEAEQDALEAIEIDLGDAIETIELAGAFVDRDNDAITLSVVDEEGRALDKLGLAFNASTNTLTGTPVAAGEIELHVYATDEHGARSYPVEIEIEVNTPNQAPTVDLEEKAELEAELAKLALSEGVAINEVIDLDDLFNDEDDQLKLTVTTTLPGITAAIEGDDDLVLKGTPSKGGDYLITVTATDGVHAAVEAVLKVSVEAVTVPEFTLADFLEGTDATADARYLASMNAYYFQDEGVMGVAFVDGILYFEENGQMLEDGTYEIKDDKLFFDGTTENDRFIYFSDKLALSVPDAGDLNAYAKTDFTDESTWQSWTTEAALGTWYFISDDAGSGSQADPMMAAMTFKDNNQVCIAEGDEADWCLPYEVKEGFLWVKFTQAEDAEPGDRDMVMALAAQDDKLTLVLEQERGGLPALLTRDEALANRLMAEWNQ</sequence>
<proteinExistence type="predicted"/>
<dbReference type="InterPro" id="IPR015919">
    <property type="entry name" value="Cadherin-like_sf"/>
</dbReference>
<dbReference type="STRING" id="550540.Fbal_3725"/>
<reference evidence="3 4" key="1">
    <citation type="journal article" date="2010" name="Stand. Genomic Sci.">
        <title>Complete genome sequence of Ferrimonas balearica type strain (PAT).</title>
        <authorList>
            <person name="Nolan M."/>
            <person name="Sikorski J."/>
            <person name="Davenport K."/>
            <person name="Lucas S."/>
            <person name="Glavina Del Rio T."/>
            <person name="Tice H."/>
            <person name="Cheng J."/>
            <person name="Goodwin L."/>
            <person name="Pitluck S."/>
            <person name="Liolios K."/>
            <person name="Ivanova N."/>
            <person name="Mavromatis K."/>
            <person name="Ovchinnikova G."/>
            <person name="Pati A."/>
            <person name="Chen A."/>
            <person name="Palaniappan K."/>
            <person name="Land M."/>
            <person name="Hauser L."/>
            <person name="Chang Y."/>
            <person name="Jeffries C."/>
            <person name="Tapia R."/>
            <person name="Brettin T."/>
            <person name="Detter J."/>
            <person name="Han C."/>
            <person name="Yasawong M."/>
            <person name="Rohde M."/>
            <person name="Tindall B."/>
            <person name="Goker M."/>
            <person name="Woyke T."/>
            <person name="Bristow J."/>
            <person name="Eisen J."/>
            <person name="Markowitz V."/>
            <person name="Hugenholtz P."/>
            <person name="Kyrpides N."/>
            <person name="Klenk H."/>
            <person name="Lapidus A."/>
        </authorList>
    </citation>
    <scope>NUCLEOTIDE SEQUENCE [LARGE SCALE GENOMIC DNA]</scope>
    <source>
        <strain evidence="4">DSM 9799 / CCM 4581 / KCTC 23876 / PAT</strain>
    </source>
</reference>
<keyword evidence="1" id="KW-0732">Signal</keyword>
<dbReference type="Gene3D" id="2.60.40.10">
    <property type="entry name" value="Immunoglobulins"/>
    <property type="match status" value="2"/>
</dbReference>
<dbReference type="OrthoDB" id="9800417at2"/>
<dbReference type="Pfam" id="PF05345">
    <property type="entry name" value="He_PIG"/>
    <property type="match status" value="1"/>
</dbReference>
<dbReference type="SMART" id="SM00736">
    <property type="entry name" value="CADG"/>
    <property type="match status" value="2"/>
</dbReference>
<dbReference type="HOGENOM" id="CLU_420783_0_0_6"/>
<dbReference type="InterPro" id="IPR006644">
    <property type="entry name" value="Cadg"/>
</dbReference>
<feature type="domain" description="Dystroglycan-type cadherin-like" evidence="2">
    <location>
        <begin position="223"/>
        <end position="322"/>
    </location>
</feature>
<evidence type="ECO:0000256" key="1">
    <source>
        <dbReference type="SAM" id="SignalP"/>
    </source>
</evidence>
<dbReference type="GO" id="GO:0005509">
    <property type="term" value="F:calcium ion binding"/>
    <property type="evidence" value="ECO:0007669"/>
    <property type="project" value="InterPro"/>
</dbReference>
<evidence type="ECO:0000313" key="3">
    <source>
        <dbReference type="EMBL" id="ADN77919.1"/>
    </source>
</evidence>
<feature type="domain" description="Dystroglycan-type cadherin-like" evidence="2">
    <location>
        <begin position="331"/>
        <end position="426"/>
    </location>
</feature>
<dbReference type="AlphaFoldDB" id="E1SQE8"/>
<keyword evidence="4" id="KW-1185">Reference proteome</keyword>
<dbReference type="KEGG" id="fbl:Fbal_3725"/>
<organism evidence="3 4">
    <name type="scientific">Ferrimonas balearica (strain DSM 9799 / CCM 4581 / KCTC 23876 / PAT)</name>
    <dbReference type="NCBI Taxonomy" id="550540"/>
    <lineage>
        <taxon>Bacteria</taxon>
        <taxon>Pseudomonadati</taxon>
        <taxon>Pseudomonadota</taxon>
        <taxon>Gammaproteobacteria</taxon>
        <taxon>Alteromonadales</taxon>
        <taxon>Ferrimonadaceae</taxon>
        <taxon>Ferrimonas</taxon>
    </lineage>
</organism>
<evidence type="ECO:0000313" key="4">
    <source>
        <dbReference type="Proteomes" id="UP000006683"/>
    </source>
</evidence>
<name>E1SQE8_FERBD</name>
<dbReference type="EMBL" id="CP002209">
    <property type="protein sequence ID" value="ADN77919.1"/>
    <property type="molecule type" value="Genomic_DNA"/>
</dbReference>
<dbReference type="eggNOG" id="COG5276">
    <property type="taxonomic scope" value="Bacteria"/>
</dbReference>
<protein>
    <submittedName>
        <fullName evidence="3">Dystroglycan-type cadherin domain protein</fullName>
    </submittedName>
</protein>
<dbReference type="Proteomes" id="UP000006683">
    <property type="component" value="Chromosome"/>
</dbReference>
<feature type="signal peptide" evidence="1">
    <location>
        <begin position="1"/>
        <end position="24"/>
    </location>
</feature>
<dbReference type="GeneID" id="67183921"/>
<dbReference type="SUPFAM" id="SSF49313">
    <property type="entry name" value="Cadherin-like"/>
    <property type="match status" value="1"/>
</dbReference>
<dbReference type="GO" id="GO:0016020">
    <property type="term" value="C:membrane"/>
    <property type="evidence" value="ECO:0007669"/>
    <property type="project" value="InterPro"/>
</dbReference>
<dbReference type="InterPro" id="IPR013783">
    <property type="entry name" value="Ig-like_fold"/>
</dbReference>
<feature type="chain" id="PRO_5003151025" evidence="1">
    <location>
        <begin position="25"/>
        <end position="651"/>
    </location>
</feature>
<gene>
    <name evidence="3" type="ordered locus">Fbal_3725</name>
</gene>
<dbReference type="PROSITE" id="PS51257">
    <property type="entry name" value="PROKAR_LIPOPROTEIN"/>
    <property type="match status" value="1"/>
</dbReference>
<evidence type="ECO:0000259" key="2">
    <source>
        <dbReference type="SMART" id="SM00736"/>
    </source>
</evidence>
<dbReference type="RefSeq" id="WP_013347224.1">
    <property type="nucleotide sequence ID" value="NC_014541.1"/>
</dbReference>
<accession>E1SQE8</accession>